<keyword evidence="2" id="KW-1185">Reference proteome</keyword>
<dbReference type="EMBL" id="JACJIJ010000002">
    <property type="protein sequence ID" value="MBA9051415.1"/>
    <property type="molecule type" value="Genomic_DNA"/>
</dbReference>
<protein>
    <submittedName>
        <fullName evidence="1">Uncharacterized protein</fullName>
    </submittedName>
</protein>
<organism evidence="1 2">
    <name type="scientific">Streptomyces murinus</name>
    <dbReference type="NCBI Taxonomy" id="33900"/>
    <lineage>
        <taxon>Bacteria</taxon>
        <taxon>Bacillati</taxon>
        <taxon>Actinomycetota</taxon>
        <taxon>Actinomycetes</taxon>
        <taxon>Kitasatosporales</taxon>
        <taxon>Streptomycetaceae</taxon>
        <taxon>Streptomyces</taxon>
    </lineage>
</organism>
<dbReference type="Proteomes" id="UP000577386">
    <property type="component" value="Unassembled WGS sequence"/>
</dbReference>
<reference evidence="1 2" key="1">
    <citation type="submission" date="2020-08" db="EMBL/GenBank/DDBJ databases">
        <title>Sequencing the genomes of 1000 actinobacteria strains.</title>
        <authorList>
            <person name="Klenk H.-P."/>
        </authorList>
    </citation>
    <scope>NUCLEOTIDE SEQUENCE [LARGE SCALE GENOMIC DNA]</scope>
    <source>
        <strain evidence="1 2">DSM 41827</strain>
    </source>
</reference>
<dbReference type="AlphaFoldDB" id="A0A7W3NIZ4"/>
<sequence>MPIPVHALVHRPLTAEAVAELVALPYVPPVDEDDDAAVEAELRRRGWQWEDLVCESFRTGHGHVLCSDAFSPFGELKARAFLVFGEMYPVDPDDESMVNGTWLNGYMEGWEQVPGWHGLRPATDQDCEAVLAQAAGAVTEALGAAPERTLVSAHTTSHGPALTHRVWRTPTHALILGPSADEGPYGYLTHLQLSSTPLSCAPDLPPATVDDQPLADWITAHTDW</sequence>
<dbReference type="GeneID" id="93979132"/>
<proteinExistence type="predicted"/>
<gene>
    <name evidence="1" type="ORF">HDA42_000593</name>
</gene>
<dbReference type="RefSeq" id="WP_259408632.1">
    <property type="nucleotide sequence ID" value="NZ_BAAAHW010000002.1"/>
</dbReference>
<evidence type="ECO:0000313" key="2">
    <source>
        <dbReference type="Proteomes" id="UP000577386"/>
    </source>
</evidence>
<evidence type="ECO:0000313" key="1">
    <source>
        <dbReference type="EMBL" id="MBA9051415.1"/>
    </source>
</evidence>
<name>A0A7W3NIZ4_STRMR</name>
<comment type="caution">
    <text evidence="1">The sequence shown here is derived from an EMBL/GenBank/DDBJ whole genome shotgun (WGS) entry which is preliminary data.</text>
</comment>
<accession>A0A7W3NIZ4</accession>